<proteinExistence type="predicted"/>
<keyword evidence="3" id="KW-1185">Reference proteome</keyword>
<sequence>MHHPAQDLSRKLLKTLQDLSGTLLKAPRDTSRLQDQPRPRQDIALQASRLIKIVSRPHALSLQASRPINCASRLRASSQILKFPSTAKTSQDSSISRLKMRVTSESGAARPQDARQKLASQHLNASLLQTFARRDLALSTNQIGRFLPEKPENSRLKTGAFLRMNEIHVGRFLWKTPLQGCFSREGSRRGRLEGWFNRLSPGEMSEGRIKRERSKESGIEVEEQLGIRDSGDKTYRDWHERPRATTSTCALHWNYPGISESQCRLALWFHVAGRLSSYYACPVLILDGPTGKYTGSGIASFPRLSTKHKPSPKAPRERIEPSYPPCTSQVRGRPESSGSITIENR</sequence>
<reference evidence="2" key="1">
    <citation type="submission" date="2023-03" db="EMBL/GenBank/DDBJ databases">
        <title>Massive genome expansion in bonnet fungi (Mycena s.s.) driven by repeated elements and novel gene families across ecological guilds.</title>
        <authorList>
            <consortium name="Lawrence Berkeley National Laboratory"/>
            <person name="Harder C.B."/>
            <person name="Miyauchi S."/>
            <person name="Viragh M."/>
            <person name="Kuo A."/>
            <person name="Thoen E."/>
            <person name="Andreopoulos B."/>
            <person name="Lu D."/>
            <person name="Skrede I."/>
            <person name="Drula E."/>
            <person name="Henrissat B."/>
            <person name="Morin E."/>
            <person name="Kohler A."/>
            <person name="Barry K."/>
            <person name="LaButti K."/>
            <person name="Morin E."/>
            <person name="Salamov A."/>
            <person name="Lipzen A."/>
            <person name="Mereny Z."/>
            <person name="Hegedus B."/>
            <person name="Baldrian P."/>
            <person name="Stursova M."/>
            <person name="Weitz H."/>
            <person name="Taylor A."/>
            <person name="Grigoriev I.V."/>
            <person name="Nagy L.G."/>
            <person name="Martin F."/>
            <person name="Kauserud H."/>
        </authorList>
    </citation>
    <scope>NUCLEOTIDE SEQUENCE</scope>
    <source>
        <strain evidence="2">CBHHK002</strain>
    </source>
</reference>
<organism evidence="2 3">
    <name type="scientific">Mycena albidolilacea</name>
    <dbReference type="NCBI Taxonomy" id="1033008"/>
    <lineage>
        <taxon>Eukaryota</taxon>
        <taxon>Fungi</taxon>
        <taxon>Dikarya</taxon>
        <taxon>Basidiomycota</taxon>
        <taxon>Agaricomycotina</taxon>
        <taxon>Agaricomycetes</taxon>
        <taxon>Agaricomycetidae</taxon>
        <taxon>Agaricales</taxon>
        <taxon>Marasmiineae</taxon>
        <taxon>Mycenaceae</taxon>
        <taxon>Mycena</taxon>
    </lineage>
</organism>
<dbReference type="AlphaFoldDB" id="A0AAD7AJR6"/>
<dbReference type="Proteomes" id="UP001218218">
    <property type="component" value="Unassembled WGS sequence"/>
</dbReference>
<protein>
    <submittedName>
        <fullName evidence="2">Uncharacterized protein</fullName>
    </submittedName>
</protein>
<name>A0AAD7AJR6_9AGAR</name>
<feature type="region of interest" description="Disordered" evidence="1">
    <location>
        <begin position="297"/>
        <end position="345"/>
    </location>
</feature>
<comment type="caution">
    <text evidence="2">The sequence shown here is derived from an EMBL/GenBank/DDBJ whole genome shotgun (WGS) entry which is preliminary data.</text>
</comment>
<feature type="compositionally biased region" description="Polar residues" evidence="1">
    <location>
        <begin position="325"/>
        <end position="345"/>
    </location>
</feature>
<gene>
    <name evidence="2" type="ORF">DFH08DRAFT_931250</name>
</gene>
<accession>A0AAD7AJR6</accession>
<dbReference type="EMBL" id="JARIHO010000005">
    <property type="protein sequence ID" value="KAJ7361001.1"/>
    <property type="molecule type" value="Genomic_DNA"/>
</dbReference>
<evidence type="ECO:0000313" key="3">
    <source>
        <dbReference type="Proteomes" id="UP001218218"/>
    </source>
</evidence>
<evidence type="ECO:0000256" key="1">
    <source>
        <dbReference type="SAM" id="MobiDB-lite"/>
    </source>
</evidence>
<evidence type="ECO:0000313" key="2">
    <source>
        <dbReference type="EMBL" id="KAJ7361001.1"/>
    </source>
</evidence>